<dbReference type="EMBL" id="QJJV01000007">
    <property type="protein sequence ID" value="PXX16823.1"/>
    <property type="molecule type" value="Genomic_DNA"/>
</dbReference>
<keyword evidence="1" id="KW-0812">Transmembrane</keyword>
<evidence type="ECO:0000313" key="2">
    <source>
        <dbReference type="EMBL" id="PXX16823.1"/>
    </source>
</evidence>
<organism evidence="3 4">
    <name type="scientific">Paraburkholderia tropica</name>
    <dbReference type="NCBI Taxonomy" id="92647"/>
    <lineage>
        <taxon>Bacteria</taxon>
        <taxon>Pseudomonadati</taxon>
        <taxon>Pseudomonadota</taxon>
        <taxon>Betaproteobacteria</taxon>
        <taxon>Burkholderiales</taxon>
        <taxon>Burkholderiaceae</taxon>
        <taxon>Paraburkholderia</taxon>
    </lineage>
</organism>
<keyword evidence="1" id="KW-0472">Membrane</keyword>
<dbReference type="Proteomes" id="UP000183529">
    <property type="component" value="Unassembled WGS sequence"/>
</dbReference>
<accession>A0A1A5XJ49</accession>
<keyword evidence="1" id="KW-1133">Transmembrane helix</keyword>
<dbReference type="OrthoDB" id="9974388at2"/>
<sequence length="184" mass="19256">MTALPFTILSATFAAFVATNMDSAALILAFSASARPFRLFAAFVATGAGVVALSLLVFLAANSVAIPSRYFGVVPLTIGLVQLARGSRRDAASSQPVVPLTLSMGVMVSAFLSVSTDNLLIYSAVLARNGTDIAPWICTMLVVLYVLMGWLGVWAGNRLARLTARFRSLAPVITACVGLTTLLA</sequence>
<feature type="transmembrane region" description="Helical" evidence="1">
    <location>
        <begin position="39"/>
        <end position="61"/>
    </location>
</feature>
<keyword evidence="5" id="KW-1185">Reference proteome</keyword>
<feature type="transmembrane region" description="Helical" evidence="1">
    <location>
        <begin position="133"/>
        <end position="154"/>
    </location>
</feature>
<reference evidence="3 4" key="1">
    <citation type="submission" date="2016-10" db="EMBL/GenBank/DDBJ databases">
        <authorList>
            <person name="Varghese N."/>
            <person name="Submissions S."/>
        </authorList>
    </citation>
    <scope>NUCLEOTIDE SEQUENCE [LARGE SCALE GENOMIC DNA]</scope>
    <source>
        <strain evidence="3 4">LMG 22274</strain>
    </source>
</reference>
<evidence type="ECO:0000313" key="5">
    <source>
        <dbReference type="Proteomes" id="UP000247515"/>
    </source>
</evidence>
<evidence type="ECO:0000313" key="4">
    <source>
        <dbReference type="Proteomes" id="UP000183529"/>
    </source>
</evidence>
<evidence type="ECO:0008006" key="6">
    <source>
        <dbReference type="Google" id="ProtNLM"/>
    </source>
</evidence>
<feature type="transmembrane region" description="Helical" evidence="1">
    <location>
        <begin position="97"/>
        <end position="121"/>
    </location>
</feature>
<dbReference type="AlphaFoldDB" id="A0A1A5XJ49"/>
<proteinExistence type="predicted"/>
<gene>
    <name evidence="2" type="ORF">C7400_10732</name>
    <name evidence="3" type="ORF">SAMN05216550_107314</name>
</gene>
<dbReference type="EMBL" id="FNZM01000007">
    <property type="protein sequence ID" value="SEJ71331.1"/>
    <property type="molecule type" value="Genomic_DNA"/>
</dbReference>
<evidence type="ECO:0000313" key="3">
    <source>
        <dbReference type="EMBL" id="SEJ71331.1"/>
    </source>
</evidence>
<dbReference type="RefSeq" id="WP_074983732.1">
    <property type="nucleotide sequence ID" value="NZ_CADFGN010000008.1"/>
</dbReference>
<reference evidence="2 5" key="2">
    <citation type="submission" date="2018-05" db="EMBL/GenBank/DDBJ databases">
        <title>Genomic Encyclopedia of Type Strains, Phase IV (KMG-V): Genome sequencing to study the core and pangenomes of soil and plant-associated prokaryotes.</title>
        <authorList>
            <person name="Whitman W."/>
        </authorList>
    </citation>
    <scope>NUCLEOTIDE SEQUENCE [LARGE SCALE GENOMIC DNA]</scope>
    <source>
        <strain evidence="2 5">SIr-6563</strain>
    </source>
</reference>
<name>A0A1A5XJ49_9BURK</name>
<dbReference type="Proteomes" id="UP000247515">
    <property type="component" value="Unassembled WGS sequence"/>
</dbReference>
<protein>
    <recommendedName>
        <fullName evidence="6">Cadmium transporter</fullName>
    </recommendedName>
</protein>
<evidence type="ECO:0000256" key="1">
    <source>
        <dbReference type="SAM" id="Phobius"/>
    </source>
</evidence>
<comment type="caution">
    <text evidence="3">The sequence shown here is derived from an EMBL/GenBank/DDBJ whole genome shotgun (WGS) entry which is preliminary data.</text>
</comment>